<dbReference type="Gene3D" id="3.40.1350.10">
    <property type="match status" value="1"/>
</dbReference>
<dbReference type="Pfam" id="PF06250">
    <property type="entry name" value="YhcG_C"/>
    <property type="match status" value="1"/>
</dbReference>
<dbReference type="OrthoDB" id="9801263at2"/>
<name>A0A5C6QFW5_9GAMM</name>
<keyword evidence="5" id="KW-1185">Reference proteome</keyword>
<proteinExistence type="predicted"/>
<dbReference type="PANTHER" id="PTHR30547">
    <property type="entry name" value="UNCHARACTERIZED PROTEIN YHCG-RELATED"/>
    <property type="match status" value="1"/>
</dbReference>
<dbReference type="PANTHER" id="PTHR30547:SF0">
    <property type="entry name" value="BLR8175 PROTEIN"/>
    <property type="match status" value="1"/>
</dbReference>
<dbReference type="InterPro" id="IPR041527">
    <property type="entry name" value="YhcG_N"/>
</dbReference>
<dbReference type="InterPro" id="IPR053148">
    <property type="entry name" value="PD-DEXK-like_domain"/>
</dbReference>
<dbReference type="AlphaFoldDB" id="A0A5C6QFW5"/>
<evidence type="ECO:0000313" key="4">
    <source>
        <dbReference type="EMBL" id="TWX67739.1"/>
    </source>
</evidence>
<evidence type="ECO:0000259" key="2">
    <source>
        <dbReference type="Pfam" id="PF17761"/>
    </source>
</evidence>
<evidence type="ECO:0000313" key="5">
    <source>
        <dbReference type="Proteomes" id="UP000321525"/>
    </source>
</evidence>
<feature type="domain" description="YhcG N-terminal" evidence="2">
    <location>
        <begin position="13"/>
        <end position="152"/>
    </location>
</feature>
<protein>
    <submittedName>
        <fullName evidence="4">DUF1016 domain-containing protein</fullName>
    </submittedName>
</protein>
<accession>A0A5C6QFW5</accession>
<evidence type="ECO:0000313" key="6">
    <source>
        <dbReference type="Proteomes" id="UP000321917"/>
    </source>
</evidence>
<feature type="domain" description="YhcG PDDEXK nuclease" evidence="1">
    <location>
        <begin position="174"/>
        <end position="327"/>
    </location>
</feature>
<sequence length="340" mass="38946">MSVDPHYKQWLTELKQRVLQSQLKAAVKVNSELLELYWQLGADIVERQKTATWGDKLLAQLSKDLMATFPDMKGFSVRNLKYIRQWQQFYAGNAIGQQLVAQLVQIPWGHNIQIIAKCQSMEEAVYYVQSTLEHGWSRNVLVHQIDSGLWQREGAALHNFKRTLPTTQSDLAMQTLKDPYIFDFLNLSKQHSERELEQGLIDHITQFLLELGAGFAYMGRQYPIKVGERDFYIDLLFYHARLHCYVVIELKLGEFEPEHAGKLNFYIKAIDEQLCKQGDAPTIGILLCKTKDKVVAEYALSDINKPMGISEYKLTQSLPEALQSSLPSVAELELLGGDHE</sequence>
<dbReference type="GO" id="GO:0003676">
    <property type="term" value="F:nucleic acid binding"/>
    <property type="evidence" value="ECO:0007669"/>
    <property type="project" value="InterPro"/>
</dbReference>
<evidence type="ECO:0000313" key="3">
    <source>
        <dbReference type="EMBL" id="TWX61314.1"/>
    </source>
</evidence>
<dbReference type="EMBL" id="VOLQ01000012">
    <property type="protein sequence ID" value="TWX67739.1"/>
    <property type="molecule type" value="Genomic_DNA"/>
</dbReference>
<evidence type="ECO:0000259" key="1">
    <source>
        <dbReference type="Pfam" id="PF06250"/>
    </source>
</evidence>
<dbReference type="Pfam" id="PF17761">
    <property type="entry name" value="DUF1016_N"/>
    <property type="match status" value="1"/>
</dbReference>
<organism evidence="4 6">
    <name type="scientific">Colwellia hornerae</name>
    <dbReference type="NCBI Taxonomy" id="89402"/>
    <lineage>
        <taxon>Bacteria</taxon>
        <taxon>Pseudomonadati</taxon>
        <taxon>Pseudomonadota</taxon>
        <taxon>Gammaproteobacteria</taxon>
        <taxon>Alteromonadales</taxon>
        <taxon>Colwelliaceae</taxon>
        <taxon>Colwellia</taxon>
    </lineage>
</organism>
<dbReference type="Proteomes" id="UP000321525">
    <property type="component" value="Unassembled WGS sequence"/>
</dbReference>
<reference evidence="4 6" key="1">
    <citation type="submission" date="2019-07" db="EMBL/GenBank/DDBJ databases">
        <title>Genomes of sea-ice associated Colwellia species.</title>
        <authorList>
            <person name="Bowman J.P."/>
        </authorList>
    </citation>
    <scope>NUCLEOTIDE SEQUENCE [LARGE SCALE GENOMIC DNA]</scope>
    <source>
        <strain evidence="3 5">ACAM 607</strain>
        <strain evidence="4 6">IC036</strain>
    </source>
</reference>
<comment type="caution">
    <text evidence="4">The sequence shown here is derived from an EMBL/GenBank/DDBJ whole genome shotgun (WGS) entry which is preliminary data.</text>
</comment>
<dbReference type="InterPro" id="IPR009362">
    <property type="entry name" value="YhcG_C"/>
</dbReference>
<dbReference type="InterPro" id="IPR011856">
    <property type="entry name" value="tRNA_endonuc-like_dom_sf"/>
</dbReference>
<gene>
    <name evidence="3" type="ORF">ESZ26_05805</name>
    <name evidence="4" type="ORF">ESZ27_08235</name>
</gene>
<dbReference type="Proteomes" id="UP000321917">
    <property type="component" value="Unassembled WGS sequence"/>
</dbReference>
<dbReference type="EMBL" id="VOLR01000006">
    <property type="protein sequence ID" value="TWX61314.1"/>
    <property type="molecule type" value="Genomic_DNA"/>
</dbReference>